<feature type="region of interest" description="Disordered" evidence="1">
    <location>
        <begin position="1"/>
        <end position="31"/>
    </location>
</feature>
<protein>
    <submittedName>
        <fullName evidence="2">Uncharacterized protein</fullName>
    </submittedName>
</protein>
<organism evidence="2 3">
    <name type="scientific">Natrinema gari JCM 14663</name>
    <dbReference type="NCBI Taxonomy" id="1230459"/>
    <lineage>
        <taxon>Archaea</taxon>
        <taxon>Methanobacteriati</taxon>
        <taxon>Methanobacteriota</taxon>
        <taxon>Stenosarchaea group</taxon>
        <taxon>Halobacteria</taxon>
        <taxon>Halobacteriales</taxon>
        <taxon>Natrialbaceae</taxon>
        <taxon>Natrinema</taxon>
    </lineage>
</organism>
<evidence type="ECO:0000313" key="2">
    <source>
        <dbReference type="EMBL" id="ELY83303.1"/>
    </source>
</evidence>
<dbReference type="Proteomes" id="UP000011592">
    <property type="component" value="Unassembled WGS sequence"/>
</dbReference>
<sequence length="154" mass="17480">MTRKTGGPPDGRTDEEPWTPPGSDEPTQRSLDLVIRRDSEEDLDDDECDFIYGDIVHDDEADEPIALVVMNIPGIDAEEWEFDDGDTLADRTPKYPDDDDVVIVVPLDVLDGYLPYWDERETPLPLEQLVDDEVPFAPFPSLQLVLVEESHLRD</sequence>
<gene>
    <name evidence="2" type="ORF">C486_03033</name>
</gene>
<dbReference type="EMBL" id="AOIJ01000032">
    <property type="protein sequence ID" value="ELY83303.1"/>
    <property type="molecule type" value="Genomic_DNA"/>
</dbReference>
<evidence type="ECO:0000313" key="3">
    <source>
        <dbReference type="Proteomes" id="UP000011592"/>
    </source>
</evidence>
<dbReference type="RefSeq" id="WP_008452815.1">
    <property type="nucleotide sequence ID" value="NZ_AOIJ01000032.1"/>
</dbReference>
<dbReference type="AlphaFoldDB" id="L9ZDP6"/>
<comment type="caution">
    <text evidence="2">The sequence shown here is derived from an EMBL/GenBank/DDBJ whole genome shotgun (WGS) entry which is preliminary data.</text>
</comment>
<evidence type="ECO:0000256" key="1">
    <source>
        <dbReference type="SAM" id="MobiDB-lite"/>
    </source>
</evidence>
<accession>L9ZDP6</accession>
<keyword evidence="3" id="KW-1185">Reference proteome</keyword>
<name>L9ZDP6_9EURY</name>
<reference evidence="2 3" key="1">
    <citation type="journal article" date="2014" name="PLoS Genet.">
        <title>Phylogenetically driven sequencing of extremely halophilic archaea reveals strategies for static and dynamic osmo-response.</title>
        <authorList>
            <person name="Becker E.A."/>
            <person name="Seitzer P.M."/>
            <person name="Tritt A."/>
            <person name="Larsen D."/>
            <person name="Krusor M."/>
            <person name="Yao A.I."/>
            <person name="Wu D."/>
            <person name="Madern D."/>
            <person name="Eisen J.A."/>
            <person name="Darling A.E."/>
            <person name="Facciotti M.T."/>
        </authorList>
    </citation>
    <scope>NUCLEOTIDE SEQUENCE [LARGE SCALE GENOMIC DNA]</scope>
    <source>
        <strain evidence="2 3">JCM 14663</strain>
    </source>
</reference>
<proteinExistence type="predicted"/>